<dbReference type="RefSeq" id="WP_181657920.1">
    <property type="nucleotide sequence ID" value="NZ_JACEHE010000007.1"/>
</dbReference>
<gene>
    <name evidence="2" type="ORF">H1D24_14370</name>
</gene>
<dbReference type="Proteomes" id="UP000545761">
    <property type="component" value="Unassembled WGS sequence"/>
</dbReference>
<evidence type="ECO:0000313" key="2">
    <source>
        <dbReference type="EMBL" id="MBA2946957.1"/>
    </source>
</evidence>
<proteinExistence type="predicted"/>
<sequence>MYGSGLARTGPAALVIGGVTFTPLWQMAIGVGVVLVGAIGVRLSSRLPRSS</sequence>
<dbReference type="EMBL" id="JACEHE010000007">
    <property type="protein sequence ID" value="MBA2946957.1"/>
    <property type="molecule type" value="Genomic_DNA"/>
</dbReference>
<protein>
    <submittedName>
        <fullName evidence="2">Uncharacterized protein</fullName>
    </submittedName>
</protein>
<evidence type="ECO:0000256" key="1">
    <source>
        <dbReference type="SAM" id="Phobius"/>
    </source>
</evidence>
<accession>A0A7W0DKU4</accession>
<reference evidence="2 3" key="1">
    <citation type="submission" date="2020-07" db="EMBL/GenBank/DDBJ databases">
        <title>Streptomyces isolated from Indian soil.</title>
        <authorList>
            <person name="Mandal S."/>
            <person name="Maiti P.K."/>
        </authorList>
    </citation>
    <scope>NUCLEOTIDE SEQUENCE [LARGE SCALE GENOMIC DNA]</scope>
    <source>
        <strain evidence="2 3">PSKA28</strain>
    </source>
</reference>
<name>A0A7W0DKU4_9ACTN</name>
<feature type="transmembrane region" description="Helical" evidence="1">
    <location>
        <begin position="24"/>
        <end position="43"/>
    </location>
</feature>
<keyword evidence="1" id="KW-0472">Membrane</keyword>
<organism evidence="2 3">
    <name type="scientific">Streptomyces himalayensis subsp. himalayensis</name>
    <dbReference type="NCBI Taxonomy" id="2756131"/>
    <lineage>
        <taxon>Bacteria</taxon>
        <taxon>Bacillati</taxon>
        <taxon>Actinomycetota</taxon>
        <taxon>Actinomycetes</taxon>
        <taxon>Kitasatosporales</taxon>
        <taxon>Streptomycetaceae</taxon>
        <taxon>Streptomyces</taxon>
        <taxon>Streptomyces himalayensis</taxon>
    </lineage>
</organism>
<keyword evidence="1" id="KW-1133">Transmembrane helix</keyword>
<evidence type="ECO:0000313" key="3">
    <source>
        <dbReference type="Proteomes" id="UP000545761"/>
    </source>
</evidence>
<keyword evidence="1" id="KW-0812">Transmembrane</keyword>
<dbReference type="AlphaFoldDB" id="A0A7W0DKU4"/>
<comment type="caution">
    <text evidence="2">The sequence shown here is derived from an EMBL/GenBank/DDBJ whole genome shotgun (WGS) entry which is preliminary data.</text>
</comment>